<protein>
    <submittedName>
        <fullName evidence="1">Uncharacterized protein</fullName>
    </submittedName>
</protein>
<gene>
    <name evidence="1" type="ORF">METZ01_LOCUS399377</name>
</gene>
<organism evidence="1">
    <name type="scientific">marine metagenome</name>
    <dbReference type="NCBI Taxonomy" id="408172"/>
    <lineage>
        <taxon>unclassified sequences</taxon>
        <taxon>metagenomes</taxon>
        <taxon>ecological metagenomes</taxon>
    </lineage>
</organism>
<evidence type="ECO:0000313" key="1">
    <source>
        <dbReference type="EMBL" id="SVD46523.1"/>
    </source>
</evidence>
<dbReference type="AlphaFoldDB" id="A0A382VJ50"/>
<reference evidence="1" key="1">
    <citation type="submission" date="2018-05" db="EMBL/GenBank/DDBJ databases">
        <authorList>
            <person name="Lanie J.A."/>
            <person name="Ng W.-L."/>
            <person name="Kazmierczak K.M."/>
            <person name="Andrzejewski T.M."/>
            <person name="Davidsen T.M."/>
            <person name="Wayne K.J."/>
            <person name="Tettelin H."/>
            <person name="Glass J.I."/>
            <person name="Rusch D."/>
            <person name="Podicherti R."/>
            <person name="Tsui H.-C.T."/>
            <person name="Winkler M.E."/>
        </authorList>
    </citation>
    <scope>NUCLEOTIDE SEQUENCE</scope>
</reference>
<name>A0A382VJ50_9ZZZZ</name>
<dbReference type="EMBL" id="UINC01152373">
    <property type="protein sequence ID" value="SVD46523.1"/>
    <property type="molecule type" value="Genomic_DNA"/>
</dbReference>
<proteinExistence type="predicted"/>
<sequence>MKKFYSYNHSKIPCIIIEPIKTDKESPNDLIGSPIQSHEQRITHINVNSRINKDFFEKMCLIIVVKFDMFVS</sequence>
<accession>A0A382VJ50</accession>